<evidence type="ECO:0000313" key="1">
    <source>
        <dbReference type="EMBL" id="KAH3691970.1"/>
    </source>
</evidence>
<evidence type="ECO:0000313" key="2">
    <source>
        <dbReference type="Proteomes" id="UP000828390"/>
    </source>
</evidence>
<dbReference type="AlphaFoldDB" id="A0A9D3Y477"/>
<sequence length="150" mass="16624">MYPKRKRGTAMGLIASDVYADLSKHKQYAPMEDEMNSFNKATILHQSLGEITASVKLLASASLRLPASVSVKLLATASAKLLASSKPLALRQPLALGEASVTALYDVRRLQPSEDPLTIQQELRSPMLIRSHTQENCQLADLRVFLYWRT</sequence>
<reference evidence="1" key="2">
    <citation type="submission" date="2020-11" db="EMBL/GenBank/DDBJ databases">
        <authorList>
            <person name="McCartney M.A."/>
            <person name="Auch B."/>
            <person name="Kono T."/>
            <person name="Mallez S."/>
            <person name="Becker A."/>
            <person name="Gohl D.M."/>
            <person name="Silverstein K.A.T."/>
            <person name="Koren S."/>
            <person name="Bechman K.B."/>
            <person name="Herman A."/>
            <person name="Abrahante J.E."/>
            <person name="Garbe J."/>
        </authorList>
    </citation>
    <scope>NUCLEOTIDE SEQUENCE</scope>
    <source>
        <strain evidence="1">Duluth1</strain>
        <tissue evidence="1">Whole animal</tissue>
    </source>
</reference>
<comment type="caution">
    <text evidence="1">The sequence shown here is derived from an EMBL/GenBank/DDBJ whole genome shotgun (WGS) entry which is preliminary data.</text>
</comment>
<dbReference type="Proteomes" id="UP000828390">
    <property type="component" value="Unassembled WGS sequence"/>
</dbReference>
<proteinExistence type="predicted"/>
<protein>
    <submittedName>
        <fullName evidence="1">Uncharacterized protein</fullName>
    </submittedName>
</protein>
<reference evidence="1" key="1">
    <citation type="journal article" date="2019" name="bioRxiv">
        <title>The Genome of the Zebra Mussel, Dreissena polymorpha: A Resource for Invasive Species Research.</title>
        <authorList>
            <person name="McCartney M.A."/>
            <person name="Auch B."/>
            <person name="Kono T."/>
            <person name="Mallez S."/>
            <person name="Zhang Y."/>
            <person name="Obille A."/>
            <person name="Becker A."/>
            <person name="Abrahante J.E."/>
            <person name="Garbe J."/>
            <person name="Badalamenti J.P."/>
            <person name="Herman A."/>
            <person name="Mangelson H."/>
            <person name="Liachko I."/>
            <person name="Sullivan S."/>
            <person name="Sone E.D."/>
            <person name="Koren S."/>
            <person name="Silverstein K.A.T."/>
            <person name="Beckman K.B."/>
            <person name="Gohl D.M."/>
        </authorList>
    </citation>
    <scope>NUCLEOTIDE SEQUENCE</scope>
    <source>
        <strain evidence="1">Duluth1</strain>
        <tissue evidence="1">Whole animal</tissue>
    </source>
</reference>
<organism evidence="1 2">
    <name type="scientific">Dreissena polymorpha</name>
    <name type="common">Zebra mussel</name>
    <name type="synonym">Mytilus polymorpha</name>
    <dbReference type="NCBI Taxonomy" id="45954"/>
    <lineage>
        <taxon>Eukaryota</taxon>
        <taxon>Metazoa</taxon>
        <taxon>Spiralia</taxon>
        <taxon>Lophotrochozoa</taxon>
        <taxon>Mollusca</taxon>
        <taxon>Bivalvia</taxon>
        <taxon>Autobranchia</taxon>
        <taxon>Heteroconchia</taxon>
        <taxon>Euheterodonta</taxon>
        <taxon>Imparidentia</taxon>
        <taxon>Neoheterodontei</taxon>
        <taxon>Myida</taxon>
        <taxon>Dreissenoidea</taxon>
        <taxon>Dreissenidae</taxon>
        <taxon>Dreissena</taxon>
    </lineage>
</organism>
<keyword evidence="2" id="KW-1185">Reference proteome</keyword>
<accession>A0A9D3Y477</accession>
<gene>
    <name evidence="1" type="ORF">DPMN_191385</name>
</gene>
<dbReference type="EMBL" id="JAIWYP010000027">
    <property type="protein sequence ID" value="KAH3691970.1"/>
    <property type="molecule type" value="Genomic_DNA"/>
</dbReference>
<name>A0A9D3Y477_DREPO</name>